<evidence type="ECO:0000313" key="3">
    <source>
        <dbReference type="EMBL" id="KAH3672069.1"/>
    </source>
</evidence>
<dbReference type="EMBL" id="JAEUBF010001233">
    <property type="protein sequence ID" value="KAH3672069.1"/>
    <property type="molecule type" value="Genomic_DNA"/>
</dbReference>
<evidence type="ECO:0000259" key="2">
    <source>
        <dbReference type="SMART" id="SM00484"/>
    </source>
</evidence>
<dbReference type="PANTHER" id="PTHR11081">
    <property type="entry name" value="FLAP ENDONUCLEASE FAMILY MEMBER"/>
    <property type="match status" value="1"/>
</dbReference>
<feature type="compositionally biased region" description="Basic and acidic residues" evidence="1">
    <location>
        <begin position="722"/>
        <end position="733"/>
    </location>
</feature>
<reference evidence="3" key="2">
    <citation type="submission" date="2021-01" db="EMBL/GenBank/DDBJ databases">
        <authorList>
            <person name="Schikora-Tamarit M.A."/>
        </authorList>
    </citation>
    <scope>NUCLEOTIDE SEQUENCE</scope>
    <source>
        <strain evidence="3">CBS6341</strain>
    </source>
</reference>
<dbReference type="OrthoDB" id="3981129at2759"/>
<protein>
    <recommendedName>
        <fullName evidence="2">XPG-I domain-containing protein</fullName>
    </recommendedName>
</protein>
<dbReference type="GO" id="GO:0008409">
    <property type="term" value="F:5'-3' exonuclease activity"/>
    <property type="evidence" value="ECO:0007669"/>
    <property type="project" value="TreeGrafter"/>
</dbReference>
<dbReference type="Gene3D" id="1.10.150.20">
    <property type="entry name" value="5' to 3' exonuclease, C-terminal subdomain"/>
    <property type="match status" value="1"/>
</dbReference>
<dbReference type="GO" id="GO:0005737">
    <property type="term" value="C:cytoplasm"/>
    <property type="evidence" value="ECO:0007669"/>
    <property type="project" value="TreeGrafter"/>
</dbReference>
<dbReference type="InterPro" id="IPR006086">
    <property type="entry name" value="XPG-I_dom"/>
</dbReference>
<feature type="region of interest" description="Disordered" evidence="1">
    <location>
        <begin position="599"/>
        <end position="618"/>
    </location>
</feature>
<reference evidence="3" key="1">
    <citation type="journal article" date="2021" name="Open Biol.">
        <title>Shared evolutionary footprints suggest mitochondrial oxidative damage underlies multiple complex I losses in fungi.</title>
        <authorList>
            <person name="Schikora-Tamarit M.A."/>
            <person name="Marcet-Houben M."/>
            <person name="Nosek J."/>
            <person name="Gabaldon T."/>
        </authorList>
    </citation>
    <scope>NUCLEOTIDE SEQUENCE</scope>
    <source>
        <strain evidence="3">CBS6341</strain>
    </source>
</reference>
<feature type="compositionally biased region" description="Basic residues" evidence="1">
    <location>
        <begin position="526"/>
        <end position="539"/>
    </location>
</feature>
<name>A0A9P8PIN5_9ASCO</name>
<dbReference type="GO" id="GO:0005634">
    <property type="term" value="C:nucleus"/>
    <property type="evidence" value="ECO:0007669"/>
    <property type="project" value="TreeGrafter"/>
</dbReference>
<sequence length="792" mass="91222">MGVPAIWDIIKPGFDERIPFKVLVKDFYLKHKRPIKLAIDGHIWFFEAARPISISDNNSNNNNYSNVNNKLMDINISSMVINFHKKLRDLIELNVSFIIVFDGCFKPSIKNKKLNQYTTKSLNFDQYYRDCQNLINVKSVEIDDTDEIKILKKMLKNFNIDYVTAPSDAEAEASNLQKLGIVDYVISNDSDVLINGCTAILRNFSKFELDQGVTSIKNSQRSKHWWVTPVHIEKVSNLTGLDSNRLLLFSILVGADYNAAGLEGIGVEKAKQIVLSGTKFVKRHNPDFNYDMDFTSMFIDGFKHNSPSLDTRLHRYQQFHQQLCTVVGSNIKNYFGRNEAGNILNFYRSFENFPSDFVIMCYIKPFLSTVPYQFNDLTTNNAESTHPLTVFAKQNHMETIRFLEDRRVIDNPPVNDYIQWLNEGLSIAYISRGIIHEMKLPIRIMNEKEEQLGDHTIKLLGVKGFLFCNFKEQSTEINLESNKSLKLTWIMEELIPKTNRYYQDYLDYKEEQESIKLLKEQEKLAKKTSPRKSPRKSPAKNKQSNSLASMNFIPNEFTSPTKKSNKSPLKSNSFFMPLINKNLEPPPPSFNLSPRRKRIAQPVKHNQSNDIVSLIENSPKKRDRSYDIINLDSSPKDESNQSKPLKLPRYDTIYLGSSSPERPTELQLLQPRDNNETYNLKQPGRTHIPIEIEQSVSKASESRPSSPIKKGVFLKPSTYIPLERKPPSPKRSESQISIDLTTPEEKKYLPETNEVVYLDDTNKKDQSIDISKKKLNFKDDQEYSVISLGSDI</sequence>
<dbReference type="PANTHER" id="PTHR11081:SF72">
    <property type="entry name" value="HOLLIDAY JUNCTION RESOLVASE YEN1"/>
    <property type="match status" value="1"/>
</dbReference>
<evidence type="ECO:0000313" key="4">
    <source>
        <dbReference type="Proteomes" id="UP000769528"/>
    </source>
</evidence>
<comment type="caution">
    <text evidence="3">The sequence shown here is derived from an EMBL/GenBank/DDBJ whole genome shotgun (WGS) entry which is preliminary data.</text>
</comment>
<dbReference type="PRINTS" id="PR00853">
    <property type="entry name" value="XPGRADSUPER"/>
</dbReference>
<proteinExistence type="predicted"/>
<dbReference type="InterPro" id="IPR006084">
    <property type="entry name" value="XPG/Rad2"/>
</dbReference>
<accession>A0A9P8PIN5</accession>
<dbReference type="InterPro" id="IPR029060">
    <property type="entry name" value="PIN-like_dom_sf"/>
</dbReference>
<feature type="region of interest" description="Disordered" evidence="1">
    <location>
        <begin position="719"/>
        <end position="745"/>
    </location>
</feature>
<dbReference type="GO" id="GO:0006281">
    <property type="term" value="P:DNA repair"/>
    <property type="evidence" value="ECO:0007669"/>
    <property type="project" value="UniProtKB-ARBA"/>
</dbReference>
<feature type="compositionally biased region" description="Low complexity" evidence="1">
    <location>
        <begin position="558"/>
        <end position="570"/>
    </location>
</feature>
<dbReference type="CDD" id="cd09870">
    <property type="entry name" value="PIN_YEN1"/>
    <property type="match status" value="1"/>
</dbReference>
<feature type="region of interest" description="Disordered" evidence="1">
    <location>
        <begin position="630"/>
        <end position="649"/>
    </location>
</feature>
<dbReference type="Proteomes" id="UP000769528">
    <property type="component" value="Unassembled WGS sequence"/>
</dbReference>
<dbReference type="AlphaFoldDB" id="A0A9P8PIN5"/>
<feature type="domain" description="XPG-I" evidence="2">
    <location>
        <begin position="156"/>
        <end position="243"/>
    </location>
</feature>
<organism evidence="3 4">
    <name type="scientific">Wickerhamomyces mucosus</name>
    <dbReference type="NCBI Taxonomy" id="1378264"/>
    <lineage>
        <taxon>Eukaryota</taxon>
        <taxon>Fungi</taxon>
        <taxon>Dikarya</taxon>
        <taxon>Ascomycota</taxon>
        <taxon>Saccharomycotina</taxon>
        <taxon>Saccharomycetes</taxon>
        <taxon>Phaffomycetales</taxon>
        <taxon>Wickerhamomycetaceae</taxon>
        <taxon>Wickerhamomyces</taxon>
    </lineage>
</organism>
<gene>
    <name evidence="3" type="ORF">WICMUC_004470</name>
</gene>
<dbReference type="Gene3D" id="3.40.50.1010">
    <property type="entry name" value="5'-nuclease"/>
    <property type="match status" value="1"/>
</dbReference>
<feature type="region of interest" description="Disordered" evidence="1">
    <location>
        <begin position="521"/>
        <end position="570"/>
    </location>
</feature>
<keyword evidence="4" id="KW-1185">Reference proteome</keyword>
<dbReference type="GO" id="GO:0017108">
    <property type="term" value="F:5'-flap endonuclease activity"/>
    <property type="evidence" value="ECO:0007669"/>
    <property type="project" value="TreeGrafter"/>
</dbReference>
<dbReference type="SMART" id="SM00484">
    <property type="entry name" value="XPGI"/>
    <property type="match status" value="1"/>
</dbReference>
<dbReference type="InterPro" id="IPR036279">
    <property type="entry name" value="5-3_exonuclease_C_sf"/>
</dbReference>
<feature type="region of interest" description="Disordered" evidence="1">
    <location>
        <begin position="654"/>
        <end position="688"/>
    </location>
</feature>
<dbReference type="Pfam" id="PF00867">
    <property type="entry name" value="XPG_I"/>
    <property type="match status" value="1"/>
</dbReference>
<dbReference type="SUPFAM" id="SSF47807">
    <property type="entry name" value="5' to 3' exonuclease, C-terminal subdomain"/>
    <property type="match status" value="1"/>
</dbReference>
<evidence type="ECO:0000256" key="1">
    <source>
        <dbReference type="SAM" id="MobiDB-lite"/>
    </source>
</evidence>
<dbReference type="SUPFAM" id="SSF88723">
    <property type="entry name" value="PIN domain-like"/>
    <property type="match status" value="1"/>
</dbReference>